<keyword evidence="4" id="KW-0812">Transmembrane</keyword>
<dbReference type="GO" id="GO:0007165">
    <property type="term" value="P:signal transduction"/>
    <property type="evidence" value="ECO:0007669"/>
    <property type="project" value="UniProtKB-KW"/>
</dbReference>
<evidence type="ECO:0000256" key="4">
    <source>
        <dbReference type="ARBA" id="ARBA00022692"/>
    </source>
</evidence>
<keyword evidence="9" id="KW-0807">Transducer</keyword>
<comment type="subcellular location">
    <subcellularLocation>
        <location evidence="1">Cell membrane</location>
        <topology evidence="1">Multi-pass membrane protein</topology>
    </subcellularLocation>
</comment>
<evidence type="ECO:0000256" key="9">
    <source>
        <dbReference type="ARBA" id="ARBA00023224"/>
    </source>
</evidence>
<keyword evidence="11" id="KW-1185">Reference proteome</keyword>
<evidence type="ECO:0000256" key="2">
    <source>
        <dbReference type="ARBA" id="ARBA00022475"/>
    </source>
</evidence>
<organism evidence="10 11">
    <name type="scientific">Glossina austeni</name>
    <name type="common">Savannah tsetse fly</name>
    <dbReference type="NCBI Taxonomy" id="7395"/>
    <lineage>
        <taxon>Eukaryota</taxon>
        <taxon>Metazoa</taxon>
        <taxon>Ecdysozoa</taxon>
        <taxon>Arthropoda</taxon>
        <taxon>Hexapoda</taxon>
        <taxon>Insecta</taxon>
        <taxon>Pterygota</taxon>
        <taxon>Neoptera</taxon>
        <taxon>Endopterygota</taxon>
        <taxon>Diptera</taxon>
        <taxon>Brachycera</taxon>
        <taxon>Muscomorpha</taxon>
        <taxon>Hippoboscoidea</taxon>
        <taxon>Glossinidae</taxon>
        <taxon>Glossina</taxon>
    </lineage>
</organism>
<dbReference type="GO" id="GO:0005886">
    <property type="term" value="C:plasma membrane"/>
    <property type="evidence" value="ECO:0007669"/>
    <property type="project" value="UniProtKB-SubCell"/>
</dbReference>
<evidence type="ECO:0000256" key="3">
    <source>
        <dbReference type="ARBA" id="ARBA00022606"/>
    </source>
</evidence>
<evidence type="ECO:0000313" key="11">
    <source>
        <dbReference type="Proteomes" id="UP000078200"/>
    </source>
</evidence>
<dbReference type="InterPro" id="IPR004117">
    <property type="entry name" value="7tm6_olfct_rcpt"/>
</dbReference>
<dbReference type="Pfam" id="PF02949">
    <property type="entry name" value="7tm_6"/>
    <property type="match status" value="1"/>
</dbReference>
<dbReference type="GO" id="GO:0004984">
    <property type="term" value="F:olfactory receptor activity"/>
    <property type="evidence" value="ECO:0007669"/>
    <property type="project" value="InterPro"/>
</dbReference>
<evidence type="ECO:0000313" key="10">
    <source>
        <dbReference type="EnsemblMetazoa" id="GAUT032245-PA"/>
    </source>
</evidence>
<dbReference type="Proteomes" id="UP000078200">
    <property type="component" value="Unassembled WGS sequence"/>
</dbReference>
<keyword evidence="3" id="KW-0716">Sensory transduction</keyword>
<protein>
    <submittedName>
        <fullName evidence="10">Uncharacterized protein</fullName>
    </submittedName>
</protein>
<keyword evidence="8" id="KW-0675">Receptor</keyword>
<dbReference type="STRING" id="7395.A0A1A9VBT9"/>
<keyword evidence="5" id="KW-0552">Olfaction</keyword>
<dbReference type="EnsemblMetazoa" id="GAUT032245-RA">
    <property type="protein sequence ID" value="GAUT032245-PA"/>
    <property type="gene ID" value="GAUT032245"/>
</dbReference>
<accession>A0A1A9VBT9</accession>
<evidence type="ECO:0000256" key="6">
    <source>
        <dbReference type="ARBA" id="ARBA00022989"/>
    </source>
</evidence>
<keyword evidence="2" id="KW-1003">Cell membrane</keyword>
<proteinExistence type="predicted"/>
<dbReference type="VEuPathDB" id="VectorBase:GAUT032245"/>
<evidence type="ECO:0000256" key="8">
    <source>
        <dbReference type="ARBA" id="ARBA00023170"/>
    </source>
</evidence>
<evidence type="ECO:0000256" key="7">
    <source>
        <dbReference type="ARBA" id="ARBA00023136"/>
    </source>
</evidence>
<keyword evidence="6" id="KW-1133">Transmembrane helix</keyword>
<evidence type="ECO:0000256" key="5">
    <source>
        <dbReference type="ARBA" id="ARBA00022725"/>
    </source>
</evidence>
<dbReference type="AlphaFoldDB" id="A0A1A9VBT9"/>
<name>A0A1A9VBT9_GLOAU</name>
<dbReference type="GO" id="GO:0005549">
    <property type="term" value="F:odorant binding"/>
    <property type="evidence" value="ECO:0007669"/>
    <property type="project" value="InterPro"/>
</dbReference>
<keyword evidence="7" id="KW-0472">Membrane</keyword>
<sequence>MAYNQLYQLSTDVSVALTDHPWYDGSIDYQRMLPFPIARVERPAQLLDYKLLVVSMESFQPLMTTSYQLFTFTKTRISSTPDHLNVYRSAGIASLRYIKFINKEMDAPYGDYLGEHKCKPKNLKIKGSTFQLNDEEIDSDENDENYFKIYII</sequence>
<reference evidence="10" key="1">
    <citation type="submission" date="2020-05" db="UniProtKB">
        <authorList>
            <consortium name="EnsemblMetazoa"/>
        </authorList>
    </citation>
    <scope>IDENTIFICATION</scope>
    <source>
        <strain evidence="10">TTRI</strain>
    </source>
</reference>
<evidence type="ECO:0000256" key="1">
    <source>
        <dbReference type="ARBA" id="ARBA00004651"/>
    </source>
</evidence>